<keyword evidence="3" id="KW-1185">Reference proteome</keyword>
<feature type="chain" id="PRO_5001972591" evidence="1">
    <location>
        <begin position="24"/>
        <end position="91"/>
    </location>
</feature>
<dbReference type="Proteomes" id="UP000029981">
    <property type="component" value="Chromosome 4"/>
</dbReference>
<sequence length="91" mass="10199">MGFVNFKCLFLGFLLTFVPFRNGVIVVEGSSRPFSISPILKLQKGFKGYYDSQIFATMGIECKCCDEIGGKCSTEFTTSCSNLHCSPWKQY</sequence>
<organism evidence="2 3">
    <name type="scientific">Cucumis sativus</name>
    <name type="common">Cucumber</name>
    <dbReference type="NCBI Taxonomy" id="3659"/>
    <lineage>
        <taxon>Eukaryota</taxon>
        <taxon>Viridiplantae</taxon>
        <taxon>Streptophyta</taxon>
        <taxon>Embryophyta</taxon>
        <taxon>Tracheophyta</taxon>
        <taxon>Spermatophyta</taxon>
        <taxon>Magnoliopsida</taxon>
        <taxon>eudicotyledons</taxon>
        <taxon>Gunneridae</taxon>
        <taxon>Pentapetalae</taxon>
        <taxon>rosids</taxon>
        <taxon>fabids</taxon>
        <taxon>Cucurbitales</taxon>
        <taxon>Cucurbitaceae</taxon>
        <taxon>Benincaseae</taxon>
        <taxon>Cucumis</taxon>
    </lineage>
</organism>
<dbReference type="AlphaFoldDB" id="A0A0A0KXD1"/>
<dbReference type="EMBL" id="CM002925">
    <property type="protein sequence ID" value="KGN54310.1"/>
    <property type="molecule type" value="Genomic_DNA"/>
</dbReference>
<evidence type="ECO:0000313" key="2">
    <source>
        <dbReference type="EMBL" id="KGN54310.1"/>
    </source>
</evidence>
<proteinExistence type="predicted"/>
<protein>
    <submittedName>
        <fullName evidence="2">Uncharacterized protein</fullName>
    </submittedName>
</protein>
<evidence type="ECO:0000256" key="1">
    <source>
        <dbReference type="SAM" id="SignalP"/>
    </source>
</evidence>
<dbReference type="Gramene" id="KGN54310">
    <property type="protein sequence ID" value="KGN54310"/>
    <property type="gene ID" value="Csa_4G303090"/>
</dbReference>
<reference evidence="2 3" key="3">
    <citation type="journal article" date="2010" name="BMC Genomics">
        <title>Transcriptome sequencing and comparative analysis of cucumber flowers with different sex types.</title>
        <authorList>
            <person name="Guo S."/>
            <person name="Zheng Y."/>
            <person name="Joung J.G."/>
            <person name="Liu S."/>
            <person name="Zhang Z."/>
            <person name="Crasta O.R."/>
            <person name="Sobral B.W."/>
            <person name="Xu Y."/>
            <person name="Huang S."/>
            <person name="Fei Z."/>
        </authorList>
    </citation>
    <scope>NUCLEOTIDE SEQUENCE [LARGE SCALE GENOMIC DNA]</scope>
    <source>
        <strain evidence="3">cv. 9930</strain>
    </source>
</reference>
<feature type="signal peptide" evidence="1">
    <location>
        <begin position="1"/>
        <end position="23"/>
    </location>
</feature>
<reference evidence="2 3" key="1">
    <citation type="journal article" date="2009" name="Nat. Genet.">
        <title>The genome of the cucumber, Cucumis sativus L.</title>
        <authorList>
            <person name="Huang S."/>
            <person name="Li R."/>
            <person name="Zhang Z."/>
            <person name="Li L."/>
            <person name="Gu X."/>
            <person name="Fan W."/>
            <person name="Lucas W.J."/>
            <person name="Wang X."/>
            <person name="Xie B."/>
            <person name="Ni P."/>
            <person name="Ren Y."/>
            <person name="Zhu H."/>
            <person name="Li J."/>
            <person name="Lin K."/>
            <person name="Jin W."/>
            <person name="Fei Z."/>
            <person name="Li G."/>
            <person name="Staub J."/>
            <person name="Kilian A."/>
            <person name="van der Vossen E.A."/>
            <person name="Wu Y."/>
            <person name="Guo J."/>
            <person name="He J."/>
            <person name="Jia Z."/>
            <person name="Ren Y."/>
            <person name="Tian G."/>
            <person name="Lu Y."/>
            <person name="Ruan J."/>
            <person name="Qian W."/>
            <person name="Wang M."/>
            <person name="Huang Q."/>
            <person name="Li B."/>
            <person name="Xuan Z."/>
            <person name="Cao J."/>
            <person name="Asan"/>
            <person name="Wu Z."/>
            <person name="Zhang J."/>
            <person name="Cai Q."/>
            <person name="Bai Y."/>
            <person name="Zhao B."/>
            <person name="Han Y."/>
            <person name="Li Y."/>
            <person name="Li X."/>
            <person name="Wang S."/>
            <person name="Shi Q."/>
            <person name="Liu S."/>
            <person name="Cho W.K."/>
            <person name="Kim J.Y."/>
            <person name="Xu Y."/>
            <person name="Heller-Uszynska K."/>
            <person name="Miao H."/>
            <person name="Cheng Z."/>
            <person name="Zhang S."/>
            <person name="Wu J."/>
            <person name="Yang Y."/>
            <person name="Kang H."/>
            <person name="Li M."/>
            <person name="Liang H."/>
            <person name="Ren X."/>
            <person name="Shi Z."/>
            <person name="Wen M."/>
            <person name="Jian M."/>
            <person name="Yang H."/>
            <person name="Zhang G."/>
            <person name="Yang Z."/>
            <person name="Chen R."/>
            <person name="Liu S."/>
            <person name="Li J."/>
            <person name="Ma L."/>
            <person name="Liu H."/>
            <person name="Zhou Y."/>
            <person name="Zhao J."/>
            <person name="Fang X."/>
            <person name="Li G."/>
            <person name="Fang L."/>
            <person name="Li Y."/>
            <person name="Liu D."/>
            <person name="Zheng H."/>
            <person name="Zhang Y."/>
            <person name="Qin N."/>
            <person name="Li Z."/>
            <person name="Yang G."/>
            <person name="Yang S."/>
            <person name="Bolund L."/>
            <person name="Kristiansen K."/>
            <person name="Zheng H."/>
            <person name="Li S."/>
            <person name="Zhang X."/>
            <person name="Yang H."/>
            <person name="Wang J."/>
            <person name="Sun R."/>
            <person name="Zhang B."/>
            <person name="Jiang S."/>
            <person name="Wang J."/>
            <person name="Du Y."/>
            <person name="Li S."/>
        </authorList>
    </citation>
    <scope>NUCLEOTIDE SEQUENCE [LARGE SCALE GENOMIC DNA]</scope>
    <source>
        <strain evidence="3">cv. 9930</strain>
    </source>
</reference>
<name>A0A0A0KXD1_CUCSA</name>
<accession>A0A0A0KXD1</accession>
<gene>
    <name evidence="2" type="ORF">Csa_4G303090</name>
</gene>
<keyword evidence="1" id="KW-0732">Signal</keyword>
<reference evidence="2 3" key="4">
    <citation type="journal article" date="2011" name="BMC Genomics">
        <title>RNA-Seq improves annotation of protein-coding genes in the cucumber genome.</title>
        <authorList>
            <person name="Li Z."/>
            <person name="Zhang Z."/>
            <person name="Yan P."/>
            <person name="Huang S."/>
            <person name="Fei Z."/>
            <person name="Lin K."/>
        </authorList>
    </citation>
    <scope>NUCLEOTIDE SEQUENCE [LARGE SCALE GENOMIC DNA]</scope>
    <source>
        <strain evidence="3">cv. 9930</strain>
    </source>
</reference>
<evidence type="ECO:0000313" key="3">
    <source>
        <dbReference type="Proteomes" id="UP000029981"/>
    </source>
</evidence>
<reference evidence="2 3" key="2">
    <citation type="journal article" date="2009" name="PLoS ONE">
        <title>An integrated genetic and cytogenetic map of the cucumber genome.</title>
        <authorList>
            <person name="Ren Y."/>
            <person name="Zhang Z."/>
            <person name="Liu J."/>
            <person name="Staub J.E."/>
            <person name="Han Y."/>
            <person name="Cheng Z."/>
            <person name="Li X."/>
            <person name="Lu J."/>
            <person name="Miao H."/>
            <person name="Kang H."/>
            <person name="Xie B."/>
            <person name="Gu X."/>
            <person name="Wang X."/>
            <person name="Du Y."/>
            <person name="Jin W."/>
            <person name="Huang S."/>
        </authorList>
    </citation>
    <scope>NUCLEOTIDE SEQUENCE [LARGE SCALE GENOMIC DNA]</scope>
    <source>
        <strain evidence="3">cv. 9930</strain>
    </source>
</reference>
<dbReference type="PANTHER" id="PTHR37078:SF7">
    <property type="match status" value="1"/>
</dbReference>
<dbReference type="PANTHER" id="PTHR37078">
    <property type="entry name" value="NODULE CYSTEINE-RICH (NCR) SECRETED PEPTIDE"/>
    <property type="match status" value="1"/>
</dbReference>